<evidence type="ECO:0000313" key="4">
    <source>
        <dbReference type="Proteomes" id="UP001501510"/>
    </source>
</evidence>
<dbReference type="Proteomes" id="UP001501510">
    <property type="component" value="Unassembled WGS sequence"/>
</dbReference>
<feature type="domain" description="PBSX phage terminase small subunit-like N-terminal" evidence="2">
    <location>
        <begin position="1"/>
        <end position="59"/>
    </location>
</feature>
<reference evidence="4" key="1">
    <citation type="journal article" date="2019" name="Int. J. Syst. Evol. Microbiol.">
        <title>The Global Catalogue of Microorganisms (GCM) 10K type strain sequencing project: providing services to taxonomists for standard genome sequencing and annotation.</title>
        <authorList>
            <consortium name="The Broad Institute Genomics Platform"/>
            <consortium name="The Broad Institute Genome Sequencing Center for Infectious Disease"/>
            <person name="Wu L."/>
            <person name="Ma J."/>
        </authorList>
    </citation>
    <scope>NUCLEOTIDE SEQUENCE [LARGE SCALE GENOMIC DNA]</scope>
    <source>
        <strain evidence="4">JCM 1407</strain>
    </source>
</reference>
<proteinExistence type="predicted"/>
<name>A0ABP3UJQ1_9CLOT</name>
<evidence type="ECO:0000259" key="2">
    <source>
        <dbReference type="Pfam" id="PF10668"/>
    </source>
</evidence>
<evidence type="ECO:0000256" key="1">
    <source>
        <dbReference type="SAM" id="MobiDB-lite"/>
    </source>
</evidence>
<keyword evidence="4" id="KW-1185">Reference proteome</keyword>
<dbReference type="EMBL" id="BAAACG010000006">
    <property type="protein sequence ID" value="GAA0735645.1"/>
    <property type="molecule type" value="Genomic_DNA"/>
</dbReference>
<organism evidence="3 4">
    <name type="scientific">Clostridium oceanicum</name>
    <dbReference type="NCBI Taxonomy" id="1543"/>
    <lineage>
        <taxon>Bacteria</taxon>
        <taxon>Bacillati</taxon>
        <taxon>Bacillota</taxon>
        <taxon>Clostridia</taxon>
        <taxon>Eubacteriales</taxon>
        <taxon>Clostridiaceae</taxon>
        <taxon>Clostridium</taxon>
    </lineage>
</organism>
<dbReference type="RefSeq" id="WP_343759397.1">
    <property type="nucleotide sequence ID" value="NZ_BAAACG010000006.1"/>
</dbReference>
<dbReference type="Pfam" id="PF10668">
    <property type="entry name" value="Phage_terminase"/>
    <property type="match status" value="1"/>
</dbReference>
<accession>A0ABP3UJQ1</accession>
<gene>
    <name evidence="3" type="primary">terS</name>
    <name evidence="3" type="ORF">GCM10008906_09610</name>
</gene>
<dbReference type="InterPro" id="IPR018925">
    <property type="entry name" value="XtmA-like_N"/>
</dbReference>
<feature type="region of interest" description="Disordered" evidence="1">
    <location>
        <begin position="86"/>
        <end position="120"/>
    </location>
</feature>
<dbReference type="NCBIfam" id="NF040601">
    <property type="entry name" value="TerS_not_xtmA"/>
    <property type="match status" value="1"/>
</dbReference>
<evidence type="ECO:0000313" key="3">
    <source>
        <dbReference type="EMBL" id="GAA0735645.1"/>
    </source>
</evidence>
<comment type="caution">
    <text evidence="3">The sequence shown here is derived from an EMBL/GenBank/DDBJ whole genome shotgun (WGS) entry which is preliminary data.</text>
</comment>
<sequence length="276" mass="31513">MARQRSPDSLKAEELYLKSNGELELVEIGKQLNVSPGTVRSWKNRYKWSDKLQGNNSATLQNKIIPNKRNVAKNKKDKKINGVTGARKRKTNTNGKRGAPKGNKNAIGNKGGTGGPLGNKKAEKHGFFSKYLPDDTLDVIQEIEKKNPLDILWENIIIQYAAIIRAQKIMFIKNQEDTTKVLKKQKETTGVTTDSWEKEYELQFAWDKQATFLNAQSRAMSELRNLIKQYDEMLNANWDIATEEQKLRIEKLKADINKDDGKDKPIEILIKRKGED</sequence>
<protein>
    <submittedName>
        <fullName evidence="3">Phage terminase small subunit</fullName>
    </submittedName>
</protein>